<evidence type="ECO:0000256" key="1">
    <source>
        <dbReference type="PIRSR" id="PIRSR613078-1"/>
    </source>
</evidence>
<proteinExistence type="predicted"/>
<feature type="active site" description="Proton donor/acceptor" evidence="1">
    <location>
        <position position="84"/>
    </location>
</feature>
<dbReference type="CDD" id="cd07067">
    <property type="entry name" value="HP_PGM_like"/>
    <property type="match status" value="1"/>
</dbReference>
<feature type="binding site" evidence="2">
    <location>
        <position position="60"/>
    </location>
    <ligand>
        <name>substrate</name>
    </ligand>
</feature>
<keyword evidence="4" id="KW-1185">Reference proteome</keyword>
<dbReference type="GO" id="GO:0005737">
    <property type="term" value="C:cytoplasm"/>
    <property type="evidence" value="ECO:0007669"/>
    <property type="project" value="TreeGrafter"/>
</dbReference>
<dbReference type="InterPro" id="IPR029033">
    <property type="entry name" value="His_PPase_superfam"/>
</dbReference>
<evidence type="ECO:0000256" key="2">
    <source>
        <dbReference type="PIRSR" id="PIRSR613078-2"/>
    </source>
</evidence>
<feature type="binding site" evidence="2">
    <location>
        <begin position="10"/>
        <end position="17"/>
    </location>
    <ligand>
        <name>substrate</name>
    </ligand>
</feature>
<dbReference type="Proteomes" id="UP000198815">
    <property type="component" value="Unassembled WGS sequence"/>
</dbReference>
<dbReference type="Pfam" id="PF00300">
    <property type="entry name" value="His_Phos_1"/>
    <property type="match status" value="1"/>
</dbReference>
<dbReference type="GO" id="GO:0016791">
    <property type="term" value="F:phosphatase activity"/>
    <property type="evidence" value="ECO:0007669"/>
    <property type="project" value="TreeGrafter"/>
</dbReference>
<dbReference type="EMBL" id="FOGZ01000002">
    <property type="protein sequence ID" value="SER55479.1"/>
    <property type="molecule type" value="Genomic_DNA"/>
</dbReference>
<feature type="binding site" evidence="2">
    <location>
        <begin position="109"/>
        <end position="110"/>
    </location>
    <ligand>
        <name>substrate</name>
    </ligand>
</feature>
<dbReference type="OrthoDB" id="4697614at2"/>
<protein>
    <submittedName>
        <fullName evidence="3">Probable phosphoglycerate mutase</fullName>
    </submittedName>
</protein>
<dbReference type="SUPFAM" id="SSF53254">
    <property type="entry name" value="Phosphoglycerate mutase-like"/>
    <property type="match status" value="1"/>
</dbReference>
<dbReference type="SMART" id="SM00855">
    <property type="entry name" value="PGAM"/>
    <property type="match status" value="1"/>
</dbReference>
<evidence type="ECO:0000313" key="3">
    <source>
        <dbReference type="EMBL" id="SER55479.1"/>
    </source>
</evidence>
<accession>A0A1H9Q6D9</accession>
<dbReference type="InterPro" id="IPR013078">
    <property type="entry name" value="His_Pase_superF_clade-1"/>
</dbReference>
<sequence>MNAARFVLIRHGRTQWNAQGRWLGATDIPLDAVGRAQAGAAAGWFAHLEPVAIWASPLARAQQTAQPVAELTGQPVNTDARLAELDFGAREGMTWSQIERAQPELWAWRRGEHDCRWGVTGETGGEVAARMSAALVHIDASTPQGTILVFSHGTAIRMGIGGLLGWDFPTSWRLDSIANCCASSLHHSGDRNSGHQWRLGRYNAEPQWNLGA</sequence>
<dbReference type="InterPro" id="IPR050275">
    <property type="entry name" value="PGM_Phosphatase"/>
</dbReference>
<feature type="active site" description="Tele-phosphohistidine intermediate" evidence="1">
    <location>
        <position position="11"/>
    </location>
</feature>
<dbReference type="Gene3D" id="3.40.50.1240">
    <property type="entry name" value="Phosphoglycerate mutase-like"/>
    <property type="match status" value="1"/>
</dbReference>
<dbReference type="STRING" id="64702.SAMN05443377_102132"/>
<organism evidence="3 4">
    <name type="scientific">Propionibacterium cyclohexanicum</name>
    <dbReference type="NCBI Taxonomy" id="64702"/>
    <lineage>
        <taxon>Bacteria</taxon>
        <taxon>Bacillati</taxon>
        <taxon>Actinomycetota</taxon>
        <taxon>Actinomycetes</taxon>
        <taxon>Propionibacteriales</taxon>
        <taxon>Propionibacteriaceae</taxon>
        <taxon>Propionibacterium</taxon>
    </lineage>
</organism>
<dbReference type="RefSeq" id="WP_091967098.1">
    <property type="nucleotide sequence ID" value="NZ_FOGZ01000002.1"/>
</dbReference>
<name>A0A1H9Q6D9_9ACTN</name>
<dbReference type="AlphaFoldDB" id="A0A1H9Q6D9"/>
<dbReference type="PANTHER" id="PTHR48100:SF62">
    <property type="entry name" value="GLUCOSYL-3-PHOSPHOGLYCERATE PHOSPHATASE"/>
    <property type="match status" value="1"/>
</dbReference>
<evidence type="ECO:0000313" key="4">
    <source>
        <dbReference type="Proteomes" id="UP000198815"/>
    </source>
</evidence>
<dbReference type="PANTHER" id="PTHR48100">
    <property type="entry name" value="BROAD-SPECIFICITY PHOSPHATASE YOR283W-RELATED"/>
    <property type="match status" value="1"/>
</dbReference>
<reference evidence="3 4" key="1">
    <citation type="submission" date="2016-10" db="EMBL/GenBank/DDBJ databases">
        <authorList>
            <person name="de Groot N.N."/>
        </authorList>
    </citation>
    <scope>NUCLEOTIDE SEQUENCE [LARGE SCALE GENOMIC DNA]</scope>
    <source>
        <strain evidence="3 4">DSM 16859</strain>
    </source>
</reference>
<gene>
    <name evidence="3" type="ORF">SAMN05443377_102132</name>
</gene>